<protein>
    <submittedName>
        <fullName evidence="1">Uncharacterized protein</fullName>
    </submittedName>
</protein>
<proteinExistence type="predicted"/>
<evidence type="ECO:0000313" key="1">
    <source>
        <dbReference type="EMBL" id="MBC8336330.1"/>
    </source>
</evidence>
<sequence>MQAGMLWFDNDKKTTLGTKVKKAAEYYHKKYGRDPNLCMVHPSMLAEKTTEENKIAILPYQPILPGHLWIGIDDSRYKKKV</sequence>
<accession>A0A8J6TJ50</accession>
<dbReference type="AlphaFoldDB" id="A0A8J6TJ50"/>
<evidence type="ECO:0000313" key="2">
    <source>
        <dbReference type="Proteomes" id="UP000614469"/>
    </source>
</evidence>
<name>A0A8J6TJ50_9CHLR</name>
<organism evidence="1 2">
    <name type="scientific">Candidatus Desulfolinea nitratireducens</name>
    <dbReference type="NCBI Taxonomy" id="2841698"/>
    <lineage>
        <taxon>Bacteria</taxon>
        <taxon>Bacillati</taxon>
        <taxon>Chloroflexota</taxon>
        <taxon>Anaerolineae</taxon>
        <taxon>Anaerolineales</taxon>
        <taxon>Anaerolineales incertae sedis</taxon>
        <taxon>Candidatus Desulfolinea</taxon>
    </lineage>
</organism>
<dbReference type="EMBL" id="JACNJN010000155">
    <property type="protein sequence ID" value="MBC8336330.1"/>
    <property type="molecule type" value="Genomic_DNA"/>
</dbReference>
<comment type="caution">
    <text evidence="1">The sequence shown here is derived from an EMBL/GenBank/DDBJ whole genome shotgun (WGS) entry which is preliminary data.</text>
</comment>
<gene>
    <name evidence="1" type="ORF">H8E29_13785</name>
</gene>
<dbReference type="Proteomes" id="UP000614469">
    <property type="component" value="Unassembled WGS sequence"/>
</dbReference>
<reference evidence="1 2" key="1">
    <citation type="submission" date="2020-08" db="EMBL/GenBank/DDBJ databases">
        <title>Bridging the membrane lipid divide: bacteria of the FCB group superphylum have the potential to synthesize archaeal ether lipids.</title>
        <authorList>
            <person name="Villanueva L."/>
            <person name="Von Meijenfeldt F.A.B."/>
            <person name="Westbye A.B."/>
            <person name="Yadav S."/>
            <person name="Hopmans E.C."/>
            <person name="Dutilh B.E."/>
            <person name="Sinninghe Damste J.S."/>
        </authorList>
    </citation>
    <scope>NUCLEOTIDE SEQUENCE [LARGE SCALE GENOMIC DNA]</scope>
    <source>
        <strain evidence="1">NIOZ-UU36</strain>
    </source>
</reference>